<feature type="domain" description="Carrier" evidence="1">
    <location>
        <begin position="6"/>
        <end position="84"/>
    </location>
</feature>
<evidence type="ECO:0000259" key="1">
    <source>
        <dbReference type="PROSITE" id="PS50075"/>
    </source>
</evidence>
<dbReference type="Proteomes" id="UP001260980">
    <property type="component" value="Unassembled WGS sequence"/>
</dbReference>
<keyword evidence="3" id="KW-1185">Reference proteome</keyword>
<organism evidence="2 3">
    <name type="scientific">Paenibacillus violae</name>
    <dbReference type="NCBI Taxonomy" id="3077234"/>
    <lineage>
        <taxon>Bacteria</taxon>
        <taxon>Bacillati</taxon>
        <taxon>Bacillota</taxon>
        <taxon>Bacilli</taxon>
        <taxon>Bacillales</taxon>
        <taxon>Paenibacillaceae</taxon>
        <taxon>Paenibacillus</taxon>
    </lineage>
</organism>
<accession>A0ABU3RLH4</accession>
<dbReference type="RefSeq" id="WP_315955089.1">
    <property type="nucleotide sequence ID" value="NZ_JAWCUD010000012.1"/>
</dbReference>
<dbReference type="InterPro" id="IPR036736">
    <property type="entry name" value="ACP-like_sf"/>
</dbReference>
<reference evidence="2 3" key="1">
    <citation type="submission" date="2023-10" db="EMBL/GenBank/DDBJ databases">
        <title>Paenibacillus strain PFR10 Genome sequencing and assembly.</title>
        <authorList>
            <person name="Kim I."/>
        </authorList>
    </citation>
    <scope>NUCLEOTIDE SEQUENCE [LARGE SCALE GENOMIC DNA]</scope>
    <source>
        <strain evidence="2 3">PFR10</strain>
    </source>
</reference>
<dbReference type="InterPro" id="IPR009081">
    <property type="entry name" value="PP-bd_ACP"/>
</dbReference>
<name>A0ABU3RLH4_9BACL</name>
<dbReference type="SUPFAM" id="SSF47336">
    <property type="entry name" value="ACP-like"/>
    <property type="match status" value="1"/>
</dbReference>
<dbReference type="Gene3D" id="1.10.1200.10">
    <property type="entry name" value="ACP-like"/>
    <property type="match status" value="1"/>
</dbReference>
<dbReference type="Pfam" id="PF00550">
    <property type="entry name" value="PP-binding"/>
    <property type="match status" value="1"/>
</dbReference>
<evidence type="ECO:0000313" key="3">
    <source>
        <dbReference type="Proteomes" id="UP001260980"/>
    </source>
</evidence>
<gene>
    <name evidence="2" type="ORF">RQP52_29065</name>
</gene>
<dbReference type="EMBL" id="JAWCUD010000012">
    <property type="protein sequence ID" value="MDU0205142.1"/>
    <property type="molecule type" value="Genomic_DNA"/>
</dbReference>
<protein>
    <submittedName>
        <fullName evidence="2">Phosphopantetheine-binding protein</fullName>
    </submittedName>
</protein>
<sequence length="84" mass="9707">MTLQYKDVENYLYNTLQEKLKLFGVSREEFIDSFQLLPGLIDSLGFLELVAQVEQDLKVEMDFELADPEQYTTLAGFIHCIKGL</sequence>
<proteinExistence type="predicted"/>
<evidence type="ECO:0000313" key="2">
    <source>
        <dbReference type="EMBL" id="MDU0205142.1"/>
    </source>
</evidence>
<comment type="caution">
    <text evidence="2">The sequence shown here is derived from an EMBL/GenBank/DDBJ whole genome shotgun (WGS) entry which is preliminary data.</text>
</comment>
<dbReference type="PROSITE" id="PS50075">
    <property type="entry name" value="CARRIER"/>
    <property type="match status" value="1"/>
</dbReference>